<dbReference type="Proteomes" id="UP001553161">
    <property type="component" value="Unassembled WGS sequence"/>
</dbReference>
<keyword evidence="3" id="KW-0560">Oxidoreductase</keyword>
<keyword evidence="4" id="KW-1185">Reference proteome</keyword>
<organism evidence="3 4">
    <name type="scientific">Meridianimarinicoccus marinus</name>
    <dbReference type="NCBI Taxonomy" id="3231483"/>
    <lineage>
        <taxon>Bacteria</taxon>
        <taxon>Pseudomonadati</taxon>
        <taxon>Pseudomonadota</taxon>
        <taxon>Alphaproteobacteria</taxon>
        <taxon>Rhodobacterales</taxon>
        <taxon>Paracoccaceae</taxon>
        <taxon>Meridianimarinicoccus</taxon>
    </lineage>
</organism>
<dbReference type="EC" id="1.4.3.5" evidence="3"/>
<dbReference type="EC" id="1.-.-.-" evidence="3"/>
<evidence type="ECO:0000259" key="2">
    <source>
        <dbReference type="Pfam" id="PF01243"/>
    </source>
</evidence>
<sequence length="185" mass="20756">MAKQYPRLTEAFRTFIARQHIFFVGTAAREGRVNVSPKGMDSLRVLDDNRLLWLNLTGSGNETAGHLRDTDRMTLMWCAFDGKPLILRVYGTARAIHDFDADWDWAYGHFPDVAGARQVFDLRIDLVQSSCGMGVPLMDFVEDRVDDQLVAHFVALGPEGTQAYQERKNRQTIDGAPTGIRPDAG</sequence>
<dbReference type="SUPFAM" id="SSF50475">
    <property type="entry name" value="FMN-binding split barrel"/>
    <property type="match status" value="1"/>
</dbReference>
<feature type="domain" description="Pyridoxamine 5'-phosphate oxidase N-terminal" evidence="2">
    <location>
        <begin position="8"/>
        <end position="130"/>
    </location>
</feature>
<accession>A0ABV3L417</accession>
<evidence type="ECO:0000313" key="3">
    <source>
        <dbReference type="EMBL" id="MEV8466291.1"/>
    </source>
</evidence>
<comment type="caution">
    <text evidence="3">The sequence shown here is derived from an EMBL/GenBank/DDBJ whole genome shotgun (WGS) entry which is preliminary data.</text>
</comment>
<protein>
    <submittedName>
        <fullName evidence="3">Pyridoxamine 5'-phosphate oxidase family protein</fullName>
        <ecNumber evidence="3">1.-.-.-</ecNumber>
        <ecNumber evidence="3">1.4.3.5</ecNumber>
    </submittedName>
</protein>
<dbReference type="PANTHER" id="PTHR39336:SF1">
    <property type="entry name" value="PYRIDOXAMINE PHOSPHATE OXIDASE FAMILY PROTEIN (AFU_ORTHOLOGUE AFUA_6G11440)"/>
    <property type="match status" value="1"/>
</dbReference>
<dbReference type="GO" id="GO:0004733">
    <property type="term" value="F:pyridoxamine phosphate oxidase activity"/>
    <property type="evidence" value="ECO:0007669"/>
    <property type="project" value="UniProtKB-EC"/>
</dbReference>
<dbReference type="Pfam" id="PF01243">
    <property type="entry name" value="PNPOx_N"/>
    <property type="match status" value="1"/>
</dbReference>
<name>A0ABV3L417_9RHOB</name>
<evidence type="ECO:0000256" key="1">
    <source>
        <dbReference type="SAM" id="MobiDB-lite"/>
    </source>
</evidence>
<dbReference type="EMBL" id="JBFBVU010000005">
    <property type="protein sequence ID" value="MEV8466291.1"/>
    <property type="molecule type" value="Genomic_DNA"/>
</dbReference>
<feature type="region of interest" description="Disordered" evidence="1">
    <location>
        <begin position="164"/>
        <end position="185"/>
    </location>
</feature>
<dbReference type="InterPro" id="IPR011576">
    <property type="entry name" value="Pyridox_Oxase_N"/>
</dbReference>
<evidence type="ECO:0000313" key="4">
    <source>
        <dbReference type="Proteomes" id="UP001553161"/>
    </source>
</evidence>
<gene>
    <name evidence="3" type="ORF">AB0T83_05770</name>
</gene>
<dbReference type="PANTHER" id="PTHR39336">
    <property type="entry name" value="PYRIDOXAMINE PHOSPHATE OXIDASE FAMILY PROTEIN (AFU_ORTHOLOGUE AFUA_6G11440)"/>
    <property type="match status" value="1"/>
</dbReference>
<dbReference type="RefSeq" id="WP_366192096.1">
    <property type="nucleotide sequence ID" value="NZ_JBFBVU010000005.1"/>
</dbReference>
<dbReference type="Gene3D" id="2.30.110.10">
    <property type="entry name" value="Electron Transport, Fmn-binding Protein, Chain A"/>
    <property type="match status" value="1"/>
</dbReference>
<reference evidence="3 4" key="1">
    <citation type="submission" date="2024-07" db="EMBL/GenBank/DDBJ databases">
        <authorList>
            <person name="Kang M."/>
        </authorList>
    </citation>
    <scope>NUCLEOTIDE SEQUENCE [LARGE SCALE GENOMIC DNA]</scope>
    <source>
        <strain evidence="3 4">DFM31</strain>
    </source>
</reference>
<proteinExistence type="predicted"/>
<dbReference type="InterPro" id="IPR012349">
    <property type="entry name" value="Split_barrel_FMN-bd"/>
</dbReference>